<dbReference type="GO" id="GO:0031956">
    <property type="term" value="F:medium-chain fatty acid-CoA ligase activity"/>
    <property type="evidence" value="ECO:0007669"/>
    <property type="project" value="TreeGrafter"/>
</dbReference>
<dbReference type="AlphaFoldDB" id="A0A0M9G9J5"/>
<dbReference type="GeneID" id="26902007"/>
<reference evidence="4 6" key="1">
    <citation type="submission" date="2015-07" db="EMBL/GenBank/DDBJ databases">
        <title>High-quality genome of monoxenous trypanosomatid Leptomonas pyrrhocoris.</title>
        <authorList>
            <person name="Flegontov P."/>
            <person name="Butenko A."/>
            <person name="Firsov S."/>
            <person name="Vlcek C."/>
            <person name="Logacheva M.D."/>
            <person name="Field M."/>
            <person name="Filatov D."/>
            <person name="Flegontova O."/>
            <person name="Gerasimov E."/>
            <person name="Jackson A.P."/>
            <person name="Kelly S."/>
            <person name="Opperdoes F."/>
            <person name="O'Reilly A."/>
            <person name="Votypka J."/>
            <person name="Yurchenko V."/>
            <person name="Lukes J."/>
        </authorList>
    </citation>
    <scope>NUCLEOTIDE SEQUENCE [LARGE SCALE GENOMIC DNA]</scope>
    <source>
        <strain evidence="4">H10</strain>
    </source>
</reference>
<dbReference type="PANTHER" id="PTHR43201">
    <property type="entry name" value="ACYL-COA SYNTHETASE"/>
    <property type="match status" value="1"/>
</dbReference>
<dbReference type="FunFam" id="3.30.300.30:FF:000082">
    <property type="entry name" value="Putative long-chain-fatty-acid-CoA ligase"/>
    <property type="match status" value="1"/>
</dbReference>
<evidence type="ECO:0000313" key="4">
    <source>
        <dbReference type="EMBL" id="KPA85399.1"/>
    </source>
</evidence>
<accession>A0A0M9G9J5</accession>
<dbReference type="GeneID" id="26902006"/>
<dbReference type="CDD" id="cd05941">
    <property type="entry name" value="MCS"/>
    <property type="match status" value="1"/>
</dbReference>
<sequence>MFRGYSRRLLVKVPFSSLFEHNYVLRRVFEAPPGKVALAEEFAGRATAQFTYGELQRDVVAMADVLVRRREAVAQARGGASLEWVQPSRPAHVRSVFAQGERTPSCDVMKDVGFYTTSVLGGPGYTYVVSLLASWSLNQLATPMSVSQRYNDELMYVLEHSGSSSVVGETHLLKEKLPAAYEKLYVRGEADVDIIASKLPSYDDEGKTSRVMSNTYLVDTVFDATKLLQEFRARREMRGTSALEVELLHPADSACEPFKTAEDVVRRLNDERTAAKARELDRQAEIIQQEHSARNKTPTNLEPTTDETFCFDTKDLDKLNPLFRRWYEDPASQPTKYDDCLMVYTSGTTARPKGTVHTHASVANMVKVLQDAWEWKDSDSILHVLPVHHIHGLVNILFCSLASNARCVFTKFDDASRVAHRMERGDITLFMAVPTIYTKLIDAVTRKFSPIEKTGFRKACVEHVRLMVSGSAALPVPTLNQFRELSGHTLLERYGMTEIGMALSQPLRPVEERHPGTVGSPLPTVEAYVHKPETEEAAEQAEAKESQYDEVGSLAIASESLFDRYWRNPAATKKELRTDAAGTRFFDTGDTVGVRRAAGKPAVYTILGRSSVDILKTRGYKLSALEIEAALLAHKDLFYEMAVVGTADDVLGEKVVAVVAMQPEAAKARGIAFSESVRWYESEGLTAELKKVALETLAPYKCPSRYIIVPEIPRNPTGKVNKKDLKKVLHLK</sequence>
<dbReference type="PANTHER" id="PTHR43201:SF8">
    <property type="entry name" value="ACYL-COA SYNTHETASE FAMILY MEMBER 3"/>
    <property type="match status" value="1"/>
</dbReference>
<evidence type="ECO:0000259" key="3">
    <source>
        <dbReference type="Pfam" id="PF13193"/>
    </source>
</evidence>
<evidence type="ECO:0000313" key="5">
    <source>
        <dbReference type="EMBL" id="KPA85400.1"/>
    </source>
</evidence>
<keyword evidence="6" id="KW-1185">Reference proteome</keyword>
<name>A0A0M9G9J5_LEPPY</name>
<protein>
    <submittedName>
        <fullName evidence="4">Putative long-chain-fatty-acid-coA ligase proteinputative</fullName>
    </submittedName>
</protein>
<evidence type="ECO:0000259" key="2">
    <source>
        <dbReference type="Pfam" id="PF00501"/>
    </source>
</evidence>
<dbReference type="GO" id="GO:0006631">
    <property type="term" value="P:fatty acid metabolic process"/>
    <property type="evidence" value="ECO:0007669"/>
    <property type="project" value="TreeGrafter"/>
</dbReference>
<evidence type="ECO:0000313" key="6">
    <source>
        <dbReference type="Proteomes" id="UP000037923"/>
    </source>
</evidence>
<dbReference type="EMBL" id="LGTL01000002">
    <property type="protein sequence ID" value="KPA85399.1"/>
    <property type="molecule type" value="Genomic_DNA"/>
</dbReference>
<organism evidence="4 6">
    <name type="scientific">Leptomonas pyrrhocoris</name>
    <name type="common">Firebug parasite</name>
    <dbReference type="NCBI Taxonomy" id="157538"/>
    <lineage>
        <taxon>Eukaryota</taxon>
        <taxon>Discoba</taxon>
        <taxon>Euglenozoa</taxon>
        <taxon>Kinetoplastea</taxon>
        <taxon>Metakinetoplastina</taxon>
        <taxon>Trypanosomatida</taxon>
        <taxon>Trypanosomatidae</taxon>
        <taxon>Leishmaniinae</taxon>
        <taxon>Leptomonas</taxon>
    </lineage>
</organism>
<dbReference type="EMBL" id="LGTL01000002">
    <property type="protein sequence ID" value="KPA85400.1"/>
    <property type="molecule type" value="Genomic_DNA"/>
</dbReference>
<dbReference type="Proteomes" id="UP000037923">
    <property type="component" value="Unassembled WGS sequence"/>
</dbReference>
<feature type="domain" description="AMP-binding enzyme C-terminal" evidence="3">
    <location>
        <begin position="626"/>
        <end position="719"/>
    </location>
</feature>
<dbReference type="InterPro" id="IPR042099">
    <property type="entry name" value="ANL_N_sf"/>
</dbReference>
<dbReference type="VEuPathDB" id="TriTrypDB:LpyrH10_02_6860"/>
<dbReference type="Pfam" id="PF13193">
    <property type="entry name" value="AMP-binding_C"/>
    <property type="match status" value="1"/>
</dbReference>
<keyword evidence="4" id="KW-0436">Ligase</keyword>
<dbReference type="Gene3D" id="3.30.300.30">
    <property type="match status" value="1"/>
</dbReference>
<gene>
    <name evidence="4" type="ORF">ABB37_01711</name>
    <name evidence="5" type="ORF">ABB37_01712</name>
</gene>
<feature type="domain" description="AMP-dependent synthetase/ligase" evidence="2">
    <location>
        <begin position="303"/>
        <end position="566"/>
    </location>
</feature>
<dbReference type="RefSeq" id="XP_015663838.1">
    <property type="nucleotide sequence ID" value="XM_015798318.1"/>
</dbReference>
<dbReference type="Pfam" id="PF00501">
    <property type="entry name" value="AMP-binding"/>
    <property type="match status" value="1"/>
</dbReference>
<dbReference type="SUPFAM" id="SSF56801">
    <property type="entry name" value="Acetyl-CoA synthetase-like"/>
    <property type="match status" value="1"/>
</dbReference>
<dbReference type="InterPro" id="IPR000873">
    <property type="entry name" value="AMP-dep_synth/lig_dom"/>
</dbReference>
<dbReference type="VEuPathDB" id="TriTrypDB:LpyrH10_02_6850"/>
<dbReference type="OrthoDB" id="2962993at2759"/>
<evidence type="ECO:0000256" key="1">
    <source>
        <dbReference type="ARBA" id="ARBA00006432"/>
    </source>
</evidence>
<proteinExistence type="inferred from homology"/>
<dbReference type="InterPro" id="IPR025110">
    <property type="entry name" value="AMP-bd_C"/>
</dbReference>
<dbReference type="InterPro" id="IPR045851">
    <property type="entry name" value="AMP-bd_C_sf"/>
</dbReference>
<comment type="similarity">
    <text evidence="1">Belongs to the ATP-dependent AMP-binding enzyme family.</text>
</comment>
<dbReference type="OMA" id="GHREAWR"/>
<dbReference type="Gene3D" id="3.40.50.12780">
    <property type="entry name" value="N-terminal domain of ligase-like"/>
    <property type="match status" value="1"/>
</dbReference>
<dbReference type="RefSeq" id="XP_015663839.1">
    <property type="nucleotide sequence ID" value="XM_015798319.1"/>
</dbReference>
<comment type="caution">
    <text evidence="4">The sequence shown here is derived from an EMBL/GenBank/DDBJ whole genome shotgun (WGS) entry which is preliminary data.</text>
</comment>